<dbReference type="HOGENOM" id="CLU_2942143_0_0_1"/>
<reference evidence="2" key="2">
    <citation type="submission" date="2015-01" db="EMBL/GenBank/DDBJ databases">
        <title>Evolutionary Origins and Diversification of the Mycorrhizal Mutualists.</title>
        <authorList>
            <consortium name="DOE Joint Genome Institute"/>
            <consortium name="Mycorrhizal Genomics Consortium"/>
            <person name="Kohler A."/>
            <person name="Kuo A."/>
            <person name="Nagy L.G."/>
            <person name="Floudas D."/>
            <person name="Copeland A."/>
            <person name="Barry K.W."/>
            <person name="Cichocki N."/>
            <person name="Veneault-Fourrey C."/>
            <person name="LaButti K."/>
            <person name="Lindquist E.A."/>
            <person name="Lipzen A."/>
            <person name="Lundell T."/>
            <person name="Morin E."/>
            <person name="Murat C."/>
            <person name="Riley R."/>
            <person name="Ohm R."/>
            <person name="Sun H."/>
            <person name="Tunlid A."/>
            <person name="Henrissat B."/>
            <person name="Grigoriev I.V."/>
            <person name="Hibbett D.S."/>
            <person name="Martin F."/>
        </authorList>
    </citation>
    <scope>NUCLEOTIDE SEQUENCE [LARGE SCALE GENOMIC DNA]</scope>
    <source>
        <strain evidence="2">LaAM-08-1</strain>
    </source>
</reference>
<evidence type="ECO:0000313" key="1">
    <source>
        <dbReference type="EMBL" id="KIK00025.1"/>
    </source>
</evidence>
<accession>A0A0C9WPQ7</accession>
<name>A0A0C9WPQ7_9AGAR</name>
<sequence length="60" mass="6780">MAAEDPHFKRANIRAVPQVVFRGTHLRWFTDGPIVISALNVRKNTSDGTSGYKNKLQIQQ</sequence>
<evidence type="ECO:0000313" key="2">
    <source>
        <dbReference type="Proteomes" id="UP000054477"/>
    </source>
</evidence>
<proteinExistence type="predicted"/>
<gene>
    <name evidence="1" type="ORF">K443DRAFT_679501</name>
</gene>
<reference evidence="1 2" key="1">
    <citation type="submission" date="2014-04" db="EMBL/GenBank/DDBJ databases">
        <authorList>
            <consortium name="DOE Joint Genome Institute"/>
            <person name="Kuo A."/>
            <person name="Kohler A."/>
            <person name="Nagy L.G."/>
            <person name="Floudas D."/>
            <person name="Copeland A."/>
            <person name="Barry K.W."/>
            <person name="Cichocki N."/>
            <person name="Veneault-Fourrey C."/>
            <person name="LaButti K."/>
            <person name="Lindquist E.A."/>
            <person name="Lipzen A."/>
            <person name="Lundell T."/>
            <person name="Morin E."/>
            <person name="Murat C."/>
            <person name="Sun H."/>
            <person name="Tunlid A."/>
            <person name="Henrissat B."/>
            <person name="Grigoriev I.V."/>
            <person name="Hibbett D.S."/>
            <person name="Martin F."/>
            <person name="Nordberg H.P."/>
            <person name="Cantor M.N."/>
            <person name="Hua S.X."/>
        </authorList>
    </citation>
    <scope>NUCLEOTIDE SEQUENCE [LARGE SCALE GENOMIC DNA]</scope>
    <source>
        <strain evidence="1 2">LaAM-08-1</strain>
    </source>
</reference>
<dbReference type="EMBL" id="KN838634">
    <property type="protein sequence ID" value="KIK00025.1"/>
    <property type="molecule type" value="Genomic_DNA"/>
</dbReference>
<keyword evidence="2" id="KW-1185">Reference proteome</keyword>
<organism evidence="1 2">
    <name type="scientific">Laccaria amethystina LaAM-08-1</name>
    <dbReference type="NCBI Taxonomy" id="1095629"/>
    <lineage>
        <taxon>Eukaryota</taxon>
        <taxon>Fungi</taxon>
        <taxon>Dikarya</taxon>
        <taxon>Basidiomycota</taxon>
        <taxon>Agaricomycotina</taxon>
        <taxon>Agaricomycetes</taxon>
        <taxon>Agaricomycetidae</taxon>
        <taxon>Agaricales</taxon>
        <taxon>Agaricineae</taxon>
        <taxon>Hydnangiaceae</taxon>
        <taxon>Laccaria</taxon>
    </lineage>
</organism>
<protein>
    <submittedName>
        <fullName evidence="1">Unplaced genomic scaffold K443scaffold_99, whole genome shotgun sequence</fullName>
    </submittedName>
</protein>
<dbReference type="AlphaFoldDB" id="A0A0C9WPQ7"/>
<dbReference type="Proteomes" id="UP000054477">
    <property type="component" value="Unassembled WGS sequence"/>
</dbReference>